<gene>
    <name evidence="1" type="ORF">SUBVAR_05567</name>
</gene>
<sequence>MGRGYAKKLEAYGMFTSGDVDRCTVNNEDLLYKLFGKNAVLRGMDMEEGTTAKARNTQMGGHRA</sequence>
<dbReference type="eggNOG" id="COG0389">
    <property type="taxonomic scope" value="Bacteria"/>
</dbReference>
<keyword evidence="2" id="KW-1185">Reference proteome</keyword>
<dbReference type="Proteomes" id="UP000003438">
    <property type="component" value="Unassembled WGS sequence"/>
</dbReference>
<protein>
    <submittedName>
        <fullName evidence="1">Uncharacterized protein</fullName>
    </submittedName>
</protein>
<name>D1PMK6_9FIRM</name>
<dbReference type="EMBL" id="ACBY02000023">
    <property type="protein sequence ID" value="EFB75791.1"/>
    <property type="molecule type" value="Genomic_DNA"/>
</dbReference>
<dbReference type="STRING" id="411471.SUBVAR_05567"/>
<accession>D1PMK6</accession>
<dbReference type="AlphaFoldDB" id="D1PMK6"/>
<comment type="caution">
    <text evidence="1">The sequence shown here is derived from an EMBL/GenBank/DDBJ whole genome shotgun (WGS) entry which is preliminary data.</text>
</comment>
<evidence type="ECO:0000313" key="2">
    <source>
        <dbReference type="Proteomes" id="UP000003438"/>
    </source>
</evidence>
<dbReference type="HOGENOM" id="CLU_2866115_0_0_9"/>
<reference evidence="1" key="1">
    <citation type="submission" date="2009-12" db="EMBL/GenBank/DDBJ databases">
        <authorList>
            <person name="Weinstock G."/>
            <person name="Sodergren E."/>
            <person name="Clifton S."/>
            <person name="Fulton L."/>
            <person name="Fulton B."/>
            <person name="Courtney L."/>
            <person name="Fronick C."/>
            <person name="Harrison M."/>
            <person name="Strong C."/>
            <person name="Farmer C."/>
            <person name="Delahaunty K."/>
            <person name="Markovic C."/>
            <person name="Hall O."/>
            <person name="Minx P."/>
            <person name="Tomlinson C."/>
            <person name="Mitreva M."/>
            <person name="Nelson J."/>
            <person name="Hou S."/>
            <person name="Wollam A."/>
            <person name="Pepin K.H."/>
            <person name="Johnson M."/>
            <person name="Bhonagiri V."/>
            <person name="Nash W.E."/>
            <person name="Warren W."/>
            <person name="Chinwalla A."/>
            <person name="Mardis E.R."/>
            <person name="Wilson R.K."/>
        </authorList>
    </citation>
    <scope>NUCLEOTIDE SEQUENCE [LARGE SCALE GENOMIC DNA]</scope>
    <source>
        <strain evidence="1">DSM 15176</strain>
    </source>
</reference>
<dbReference type="Gene3D" id="1.10.150.20">
    <property type="entry name" value="5' to 3' exonuclease, C-terminal subdomain"/>
    <property type="match status" value="1"/>
</dbReference>
<proteinExistence type="predicted"/>
<organism evidence="1 2">
    <name type="scientific">Subdoligranulum variabile DSM 15176</name>
    <dbReference type="NCBI Taxonomy" id="411471"/>
    <lineage>
        <taxon>Bacteria</taxon>
        <taxon>Bacillati</taxon>
        <taxon>Bacillota</taxon>
        <taxon>Clostridia</taxon>
        <taxon>Eubacteriales</taxon>
        <taxon>Oscillospiraceae</taxon>
        <taxon>Subdoligranulum</taxon>
    </lineage>
</organism>
<evidence type="ECO:0000313" key="1">
    <source>
        <dbReference type="EMBL" id="EFB75791.1"/>
    </source>
</evidence>